<protein>
    <submittedName>
        <fullName evidence="1">Phage tail protein</fullName>
    </submittedName>
</protein>
<name>A0ABX1QBM9_9RHOO</name>
<dbReference type="Proteomes" id="UP000648984">
    <property type="component" value="Unassembled WGS sequence"/>
</dbReference>
<dbReference type="PANTHER" id="PTHR38009:SF1">
    <property type="entry name" value="CONSERVED HYPOTHETICAL PHAGE TAIL PROTEIN"/>
    <property type="match status" value="1"/>
</dbReference>
<proteinExistence type="predicted"/>
<dbReference type="InterPro" id="IPR010667">
    <property type="entry name" value="Phage_T4_Gp19"/>
</dbReference>
<reference evidence="1 2" key="1">
    <citation type="submission" date="2019-12" db="EMBL/GenBank/DDBJ databases">
        <title>Comparative genomics gives insights into the taxonomy of the Azoarcus-Aromatoleum group and reveals separate origins of nif in the plant-associated Azoarcus and non-plant-associated Aromatoleum sub-groups.</title>
        <authorList>
            <person name="Lafos M."/>
            <person name="Maluk M."/>
            <person name="Batista M."/>
            <person name="Junghare M."/>
            <person name="Carmona M."/>
            <person name="Faoro H."/>
            <person name="Cruz L.M."/>
            <person name="Battistoni F."/>
            <person name="De Souza E."/>
            <person name="Pedrosa F."/>
            <person name="Chen W.-M."/>
            <person name="Poole P.S."/>
            <person name="Dixon R.A."/>
            <person name="James E.K."/>
        </authorList>
    </citation>
    <scope>NUCLEOTIDE SEQUENCE [LARGE SCALE GENOMIC DNA]</scope>
    <source>
        <strain evidence="1 2">22Lin</strain>
    </source>
</reference>
<dbReference type="RefSeq" id="WP_169260954.1">
    <property type="nucleotide sequence ID" value="NZ_WTVQ01000021.1"/>
</dbReference>
<dbReference type="InterPro" id="IPR011747">
    <property type="entry name" value="CHP02241"/>
</dbReference>
<organism evidence="1 2">
    <name type="scientific">Aromatoleum diolicum</name>
    <dbReference type="NCBI Taxonomy" id="75796"/>
    <lineage>
        <taxon>Bacteria</taxon>
        <taxon>Pseudomonadati</taxon>
        <taxon>Pseudomonadota</taxon>
        <taxon>Betaproteobacteria</taxon>
        <taxon>Rhodocyclales</taxon>
        <taxon>Rhodocyclaceae</taxon>
        <taxon>Aromatoleum</taxon>
    </lineage>
</organism>
<evidence type="ECO:0000313" key="2">
    <source>
        <dbReference type="Proteomes" id="UP000648984"/>
    </source>
</evidence>
<comment type="caution">
    <text evidence="1">The sequence shown here is derived from an EMBL/GenBank/DDBJ whole genome shotgun (WGS) entry which is preliminary data.</text>
</comment>
<accession>A0ABX1QBM9</accession>
<keyword evidence="2" id="KW-1185">Reference proteome</keyword>
<evidence type="ECO:0000313" key="1">
    <source>
        <dbReference type="EMBL" id="NMG75801.1"/>
    </source>
</evidence>
<dbReference type="EMBL" id="WTVQ01000021">
    <property type="protein sequence ID" value="NMG75801.1"/>
    <property type="molecule type" value="Genomic_DNA"/>
</dbReference>
<dbReference type="NCBIfam" id="TIGR02241">
    <property type="entry name" value="conserved hypothetical phage tail region protein"/>
    <property type="match status" value="1"/>
</dbReference>
<dbReference type="PANTHER" id="PTHR38009">
    <property type="entry name" value="CONSERVED HYPOTHETICAL PHAGE TAIL PROTEIN"/>
    <property type="match status" value="1"/>
</dbReference>
<dbReference type="Pfam" id="PF06841">
    <property type="entry name" value="Phage_T4_gp19"/>
    <property type="match status" value="1"/>
</dbReference>
<sequence length="152" mass="16697">MAILRETPYSAFNFLVDLEPGQGTEVQAGFSEVSGLNAEVTVAEYRAGNDRSNYVRKVPGIHKAGDVTLKRGVIGVQNLYDWLEKCRTGKISEAKRDIVIKLQSEDRADTVLSWKLRGAMPIKWTGPTLTAKGGGDVAMEELVLSVETIEQE</sequence>
<gene>
    <name evidence="1" type="ORF">GPA25_13620</name>
</gene>